<keyword evidence="2" id="KW-1185">Reference proteome</keyword>
<dbReference type="AlphaFoldDB" id="A0A2A4G5T3"/>
<reference evidence="1 2" key="1">
    <citation type="submission" date="2017-04" db="EMBL/GenBank/DDBJ databases">
        <title>A new member of the family Flavobacteriaceae isolated from ascidians.</title>
        <authorList>
            <person name="Chen L."/>
        </authorList>
    </citation>
    <scope>NUCLEOTIDE SEQUENCE [LARGE SCALE GENOMIC DNA]</scope>
    <source>
        <strain evidence="1 2">HQA918</strain>
    </source>
</reference>
<dbReference type="OrthoDB" id="1453538at2"/>
<comment type="caution">
    <text evidence="1">The sequence shown here is derived from an EMBL/GenBank/DDBJ whole genome shotgun (WGS) entry which is preliminary data.</text>
</comment>
<accession>A0A2A4G5T3</accession>
<dbReference type="EMBL" id="NBWU01000003">
    <property type="protein sequence ID" value="PCE64329.1"/>
    <property type="molecule type" value="Genomic_DNA"/>
</dbReference>
<dbReference type="Proteomes" id="UP000219559">
    <property type="component" value="Unassembled WGS sequence"/>
</dbReference>
<dbReference type="RefSeq" id="WP_097440452.1">
    <property type="nucleotide sequence ID" value="NZ_KZ300476.1"/>
</dbReference>
<protein>
    <submittedName>
        <fullName evidence="1">Uncharacterized protein</fullName>
    </submittedName>
</protein>
<organism evidence="1 2">
    <name type="scientific">Sediminicola luteus</name>
    <dbReference type="NCBI Taxonomy" id="319238"/>
    <lineage>
        <taxon>Bacteria</taxon>
        <taxon>Pseudomonadati</taxon>
        <taxon>Bacteroidota</taxon>
        <taxon>Flavobacteriia</taxon>
        <taxon>Flavobacteriales</taxon>
        <taxon>Flavobacteriaceae</taxon>
        <taxon>Sediminicola</taxon>
    </lineage>
</organism>
<evidence type="ECO:0000313" key="2">
    <source>
        <dbReference type="Proteomes" id="UP000219559"/>
    </source>
</evidence>
<evidence type="ECO:0000313" key="1">
    <source>
        <dbReference type="EMBL" id="PCE64329.1"/>
    </source>
</evidence>
<sequence>MEKQYCRVGSSTPMAQLNQPSHFLQSLYTDFKDRAMSPNPGTTNLVSFFEQKAERIQKMIQELA</sequence>
<gene>
    <name evidence="1" type="ORF">B7P33_08505</name>
</gene>
<name>A0A2A4G5T3_9FLAO</name>
<proteinExistence type="predicted"/>